<dbReference type="KEGG" id="cex:CSE_00160"/>
<accession>A0A7U6GD67</accession>
<evidence type="ECO:0000259" key="2">
    <source>
        <dbReference type="Pfam" id="PF11127"/>
    </source>
</evidence>
<dbReference type="AlphaFoldDB" id="A0A7U6GD67"/>
<dbReference type="Pfam" id="PF11127">
    <property type="entry name" value="YgaP-like_TM"/>
    <property type="match status" value="1"/>
</dbReference>
<evidence type="ECO:0000313" key="4">
    <source>
        <dbReference type="Proteomes" id="UP000004793"/>
    </source>
</evidence>
<organism evidence="3 4">
    <name type="scientific">Caldisericum exile (strain DSM 21853 / NBRC 104410 / AZM16c01)</name>
    <dbReference type="NCBI Taxonomy" id="511051"/>
    <lineage>
        <taxon>Bacteria</taxon>
        <taxon>Pseudomonadati</taxon>
        <taxon>Caldisericota/Cryosericota group</taxon>
        <taxon>Caldisericota</taxon>
        <taxon>Caldisericia</taxon>
        <taxon>Caldisericales</taxon>
        <taxon>Caldisericaceae</taxon>
        <taxon>Caldisericum</taxon>
    </lineage>
</organism>
<feature type="transmembrane region" description="Helical" evidence="1">
    <location>
        <begin position="15"/>
        <end position="33"/>
    </location>
</feature>
<protein>
    <recommendedName>
        <fullName evidence="2">Inner membrane protein YgaP-like transmembrane domain-containing protein</fullName>
    </recommendedName>
</protein>
<evidence type="ECO:0000256" key="1">
    <source>
        <dbReference type="SAM" id="Phobius"/>
    </source>
</evidence>
<keyword evidence="1" id="KW-1133">Transmembrane helix</keyword>
<reference evidence="3 4" key="1">
    <citation type="submission" date="2011-01" db="EMBL/GenBank/DDBJ databases">
        <title>Whole genome sequence of Caldisericum exile AZM16c01.</title>
        <authorList>
            <person name="Narita-Yamada S."/>
            <person name="Kawakoshi A."/>
            <person name="Nakamura S."/>
            <person name="Sasagawa M."/>
            <person name="Fukada J."/>
            <person name="Sekine M."/>
            <person name="Kato Y."/>
            <person name="Fukai R."/>
            <person name="Sasaki K."/>
            <person name="Hanamaki A."/>
            <person name="Narita H."/>
            <person name="Konno Y."/>
            <person name="Mori K."/>
            <person name="Yamazaki S."/>
            <person name="Suzuki K."/>
            <person name="Fujita N."/>
        </authorList>
    </citation>
    <scope>NUCLEOTIDE SEQUENCE [LARGE SCALE GENOMIC DNA]</scope>
    <source>
        <strain evidence="4">DSM 21853 / NBRC 104410 / AZM16c01</strain>
    </source>
</reference>
<name>A0A7U6GD67_CALEA</name>
<dbReference type="InterPro" id="IPR021309">
    <property type="entry name" value="YgaP-like_TM"/>
</dbReference>
<sequence length="69" mass="7435">MKGCPVPNEGNVDRIIRIIIGVVLILLSVFAQINPTLKVIFIIIGVIALITGLTGFCLAYKLLGISTRK</sequence>
<feature type="domain" description="Inner membrane protein YgaP-like transmembrane" evidence="2">
    <location>
        <begin position="7"/>
        <end position="68"/>
    </location>
</feature>
<keyword evidence="1" id="KW-0812">Transmembrane</keyword>
<feature type="transmembrane region" description="Helical" evidence="1">
    <location>
        <begin position="39"/>
        <end position="63"/>
    </location>
</feature>
<dbReference type="RefSeq" id="WP_014452553.1">
    <property type="nucleotide sequence ID" value="NC_017096.1"/>
</dbReference>
<proteinExistence type="predicted"/>
<gene>
    <name evidence="3" type="ordered locus">CSE_00160</name>
</gene>
<dbReference type="Gene3D" id="6.10.140.1340">
    <property type="match status" value="1"/>
</dbReference>
<evidence type="ECO:0000313" key="3">
    <source>
        <dbReference type="EMBL" id="BAL80142.1"/>
    </source>
</evidence>
<keyword evidence="1" id="KW-0472">Membrane</keyword>
<dbReference type="EMBL" id="AP012051">
    <property type="protein sequence ID" value="BAL80142.1"/>
    <property type="molecule type" value="Genomic_DNA"/>
</dbReference>
<dbReference type="Proteomes" id="UP000004793">
    <property type="component" value="Chromosome"/>
</dbReference>
<keyword evidence="4" id="KW-1185">Reference proteome</keyword>